<dbReference type="PANTHER" id="PTHR22930">
    <property type="match status" value="1"/>
</dbReference>
<protein>
    <submittedName>
        <fullName evidence="3">Uncharacterized protein LOC105157082</fullName>
    </submittedName>
</protein>
<dbReference type="AlphaFoldDB" id="A0A6I9SPQ6"/>
<gene>
    <name evidence="3" type="primary">LOC105157082</name>
</gene>
<dbReference type="InterPro" id="IPR045249">
    <property type="entry name" value="HARBI1-like"/>
</dbReference>
<dbReference type="RefSeq" id="XP_011071679.1">
    <property type="nucleotide sequence ID" value="XM_011073377.1"/>
</dbReference>
<evidence type="ECO:0000313" key="3">
    <source>
        <dbReference type="RefSeq" id="XP_011071679.1"/>
    </source>
</evidence>
<keyword evidence="2" id="KW-1185">Reference proteome</keyword>
<feature type="domain" description="DUF8040" evidence="1">
    <location>
        <begin position="48"/>
        <end position="132"/>
    </location>
</feature>
<dbReference type="GeneID" id="105157082"/>
<sequence>MDELAVAMTIFSYVTKYVARRHPNRRVRGPIRYVMSTRIPDQIRHLHRLVSVSDELCLRNLRMDRNAFGRLCYMLQSSGGLTPTKHLSVPDQVAIFLSIVSHHKKNSVVKHDFIRSGRTIHKHFHHVLNSVIKLYNVLLARPTPITEDCVNPRWKWFKVYLGALDGTFIDVRVPEHEKGSWEGSAADSRVLSDAVHRPGGLRVSSGQYYLCDNGYANAKGFLTP</sequence>
<dbReference type="OrthoDB" id="908718at2759"/>
<accession>A0A6I9SPQ6</accession>
<reference evidence="3" key="2">
    <citation type="submission" date="2025-08" db="UniProtKB">
        <authorList>
            <consortium name="RefSeq"/>
        </authorList>
    </citation>
    <scope>IDENTIFICATION</scope>
</reference>
<name>A0A6I9SPQ6_SESIN</name>
<reference evidence="2" key="1">
    <citation type="submission" date="2024-10" db="UniProtKB">
        <authorList>
            <consortium name="RefSeq"/>
        </authorList>
    </citation>
    <scope>NUCLEOTIDE SEQUENCE [LARGE SCALE GENOMIC DNA]</scope>
    <source>
        <strain evidence="2">cv. Zhongzhi No. 13</strain>
    </source>
</reference>
<dbReference type="InterPro" id="IPR058353">
    <property type="entry name" value="DUF8040"/>
</dbReference>
<dbReference type="InParanoid" id="A0A6I9SPQ6"/>
<evidence type="ECO:0000313" key="2">
    <source>
        <dbReference type="Proteomes" id="UP000504604"/>
    </source>
</evidence>
<proteinExistence type="predicted"/>
<dbReference type="Proteomes" id="UP000504604">
    <property type="component" value="Linkage group LG1"/>
</dbReference>
<dbReference type="PANTHER" id="PTHR22930:SF281">
    <property type="entry name" value="NUCLEASE"/>
    <property type="match status" value="1"/>
</dbReference>
<dbReference type="Pfam" id="PF26138">
    <property type="entry name" value="DUF8040"/>
    <property type="match status" value="1"/>
</dbReference>
<evidence type="ECO:0000259" key="1">
    <source>
        <dbReference type="Pfam" id="PF26138"/>
    </source>
</evidence>
<dbReference type="KEGG" id="sind:105157082"/>
<organism evidence="2 3">
    <name type="scientific">Sesamum indicum</name>
    <name type="common">Oriental sesame</name>
    <name type="synonym">Sesamum orientale</name>
    <dbReference type="NCBI Taxonomy" id="4182"/>
    <lineage>
        <taxon>Eukaryota</taxon>
        <taxon>Viridiplantae</taxon>
        <taxon>Streptophyta</taxon>
        <taxon>Embryophyta</taxon>
        <taxon>Tracheophyta</taxon>
        <taxon>Spermatophyta</taxon>
        <taxon>Magnoliopsida</taxon>
        <taxon>eudicotyledons</taxon>
        <taxon>Gunneridae</taxon>
        <taxon>Pentapetalae</taxon>
        <taxon>asterids</taxon>
        <taxon>lamiids</taxon>
        <taxon>Lamiales</taxon>
        <taxon>Pedaliaceae</taxon>
        <taxon>Sesamum</taxon>
    </lineage>
</organism>